<dbReference type="AlphaFoldDB" id="A0A2P7ATR3"/>
<comment type="caution">
    <text evidence="1">The sequence shown here is derived from an EMBL/GenBank/DDBJ whole genome shotgun (WGS) entry which is preliminary data.</text>
</comment>
<protein>
    <submittedName>
        <fullName evidence="1">DUF982 domain-containing protein</fullName>
    </submittedName>
</protein>
<dbReference type="InterPro" id="IPR010385">
    <property type="entry name" value="DUF982"/>
</dbReference>
<proteinExistence type="predicted"/>
<name>A0A2P7ATR3_9HYPH</name>
<dbReference type="Pfam" id="PF06169">
    <property type="entry name" value="DUF982"/>
    <property type="match status" value="1"/>
</dbReference>
<reference evidence="2" key="1">
    <citation type="submission" date="2017-11" db="EMBL/GenBank/DDBJ databases">
        <authorList>
            <person name="Kuznetsova I."/>
            <person name="Sazanova A."/>
            <person name="Chirak E."/>
            <person name="Safronova V."/>
            <person name="Willems A."/>
        </authorList>
    </citation>
    <scope>NUCLEOTIDE SEQUENCE [LARGE SCALE GENOMIC DNA]</scope>
    <source>
        <strain evidence="2">CCBAU 03422</strain>
    </source>
</reference>
<dbReference type="EMBL" id="PGGM01000018">
    <property type="protein sequence ID" value="PSH57615.1"/>
    <property type="molecule type" value="Genomic_DNA"/>
</dbReference>
<evidence type="ECO:0000313" key="1">
    <source>
        <dbReference type="EMBL" id="PSH57615.1"/>
    </source>
</evidence>
<dbReference type="OrthoDB" id="8116604at2"/>
<keyword evidence="2" id="KW-1185">Reference proteome</keyword>
<dbReference type="Proteomes" id="UP000241764">
    <property type="component" value="Unassembled WGS sequence"/>
</dbReference>
<dbReference type="Gene3D" id="6.10.250.730">
    <property type="match status" value="1"/>
</dbReference>
<evidence type="ECO:0000313" key="2">
    <source>
        <dbReference type="Proteomes" id="UP000241764"/>
    </source>
</evidence>
<sequence length="86" mass="9506">MNDLDFLAVTIELDKSSELRNISSVTEAAHVLFRLWPRQKGKNLSAARKACLNAIEGKGSVDDARTAFVAAAKEAKILVWNSAWEF</sequence>
<dbReference type="RefSeq" id="WP_106667296.1">
    <property type="nucleotide sequence ID" value="NZ_PGGM01000018.1"/>
</dbReference>
<gene>
    <name evidence="1" type="ORF">CU103_27950</name>
</gene>
<organism evidence="1 2">
    <name type="scientific">Phyllobacterium sophorae</name>
    <dbReference type="NCBI Taxonomy" id="1520277"/>
    <lineage>
        <taxon>Bacteria</taxon>
        <taxon>Pseudomonadati</taxon>
        <taxon>Pseudomonadota</taxon>
        <taxon>Alphaproteobacteria</taxon>
        <taxon>Hyphomicrobiales</taxon>
        <taxon>Phyllobacteriaceae</taxon>
        <taxon>Phyllobacterium</taxon>
    </lineage>
</organism>
<accession>A0A2P7ATR3</accession>